<proteinExistence type="predicted"/>
<evidence type="ECO:0000313" key="6">
    <source>
        <dbReference type="EMBL" id="ORY57016.1"/>
    </source>
</evidence>
<dbReference type="Pfam" id="PF04615">
    <property type="entry name" value="Utp14"/>
    <property type="match status" value="1"/>
</dbReference>
<feature type="region of interest" description="Disordered" evidence="5">
    <location>
        <begin position="1"/>
        <end position="174"/>
    </location>
</feature>
<name>A0A1Y2DD22_9FUNG</name>
<feature type="compositionally biased region" description="Basic and acidic residues" evidence="5">
    <location>
        <begin position="727"/>
        <end position="756"/>
    </location>
</feature>
<feature type="compositionally biased region" description="Basic and acidic residues" evidence="5">
    <location>
        <begin position="558"/>
        <end position="579"/>
    </location>
</feature>
<feature type="region of interest" description="Disordered" evidence="5">
    <location>
        <begin position="921"/>
        <end position="940"/>
    </location>
</feature>
<organism evidence="6 7">
    <name type="scientific">Neocallimastix californiae</name>
    <dbReference type="NCBI Taxonomy" id="1754190"/>
    <lineage>
        <taxon>Eukaryota</taxon>
        <taxon>Fungi</taxon>
        <taxon>Fungi incertae sedis</taxon>
        <taxon>Chytridiomycota</taxon>
        <taxon>Chytridiomycota incertae sedis</taxon>
        <taxon>Neocallimastigomycetes</taxon>
        <taxon>Neocallimastigales</taxon>
        <taxon>Neocallimastigaceae</taxon>
        <taxon>Neocallimastix</taxon>
    </lineage>
</organism>
<dbReference type="InterPro" id="IPR006709">
    <property type="entry name" value="SSU_processome_Utp14"/>
</dbReference>
<feature type="compositionally biased region" description="Acidic residues" evidence="5">
    <location>
        <begin position="38"/>
        <end position="70"/>
    </location>
</feature>
<feature type="compositionally biased region" description="Basic and acidic residues" evidence="5">
    <location>
        <begin position="807"/>
        <end position="816"/>
    </location>
</feature>
<comment type="caution">
    <text evidence="6">The sequence shown here is derived from an EMBL/GenBank/DDBJ whole genome shotgun (WGS) entry which is preliminary data.</text>
</comment>
<dbReference type="EMBL" id="MCOG01000071">
    <property type="protein sequence ID" value="ORY57016.1"/>
    <property type="molecule type" value="Genomic_DNA"/>
</dbReference>
<evidence type="ECO:0000256" key="1">
    <source>
        <dbReference type="ARBA" id="ARBA00004604"/>
    </source>
</evidence>
<feature type="coiled-coil region" evidence="4">
    <location>
        <begin position="458"/>
        <end position="485"/>
    </location>
</feature>
<dbReference type="PANTHER" id="PTHR14150:SF12">
    <property type="entry name" value="U3 SMALL NUCLEOLAR RNA-ASSOCIATED PROTEIN 14 HOMOLOG A"/>
    <property type="match status" value="1"/>
</dbReference>
<comment type="subcellular location">
    <subcellularLocation>
        <location evidence="1">Nucleus</location>
        <location evidence="1">Nucleolus</location>
    </subcellularLocation>
</comment>
<feature type="compositionally biased region" description="Acidic residues" evidence="5">
    <location>
        <begin position="142"/>
        <end position="163"/>
    </location>
</feature>
<reference evidence="6 7" key="1">
    <citation type="submission" date="2016-08" db="EMBL/GenBank/DDBJ databases">
        <title>A Parts List for Fungal Cellulosomes Revealed by Comparative Genomics.</title>
        <authorList>
            <consortium name="DOE Joint Genome Institute"/>
            <person name="Haitjema C.H."/>
            <person name="Gilmore S.P."/>
            <person name="Henske J.K."/>
            <person name="Solomon K.V."/>
            <person name="De Groot R."/>
            <person name="Kuo A."/>
            <person name="Mondo S.J."/>
            <person name="Salamov A.A."/>
            <person name="Labutti K."/>
            <person name="Zhao Z."/>
            <person name="Chiniquy J."/>
            <person name="Barry K."/>
            <person name="Brewer H.M."/>
            <person name="Purvine S.O."/>
            <person name="Wright A.T."/>
            <person name="Boxma B."/>
            <person name="Van Alen T."/>
            <person name="Hackstein J.H."/>
            <person name="Baker S.E."/>
            <person name="Grigoriev I.V."/>
            <person name="O'Malley M.A."/>
        </authorList>
    </citation>
    <scope>NUCLEOTIDE SEQUENCE [LARGE SCALE GENOMIC DNA]</scope>
    <source>
        <strain evidence="6 7">G1</strain>
    </source>
</reference>
<feature type="compositionally biased region" description="Basic and acidic residues" evidence="5">
    <location>
        <begin position="836"/>
        <end position="852"/>
    </location>
</feature>
<evidence type="ECO:0000256" key="5">
    <source>
        <dbReference type="SAM" id="MobiDB-lite"/>
    </source>
</evidence>
<feature type="region of interest" description="Disordered" evidence="5">
    <location>
        <begin position="807"/>
        <end position="852"/>
    </location>
</feature>
<dbReference type="AlphaFoldDB" id="A0A1Y2DD22"/>
<dbReference type="Proteomes" id="UP000193920">
    <property type="component" value="Unassembled WGS sequence"/>
</dbReference>
<feature type="compositionally biased region" description="Basic residues" evidence="5">
    <location>
        <begin position="931"/>
        <end position="940"/>
    </location>
</feature>
<feature type="compositionally biased region" description="Polar residues" evidence="5">
    <location>
        <begin position="581"/>
        <end position="592"/>
    </location>
</feature>
<feature type="region of interest" description="Disordered" evidence="5">
    <location>
        <begin position="558"/>
        <end position="611"/>
    </location>
</feature>
<keyword evidence="2" id="KW-0597">Phosphoprotein</keyword>
<dbReference type="PANTHER" id="PTHR14150">
    <property type="entry name" value="U3 SMALL NUCLEOLAR RNA-ASSOCIATED PROTEIN 14"/>
    <property type="match status" value="1"/>
</dbReference>
<keyword evidence="3" id="KW-0539">Nucleus</keyword>
<gene>
    <name evidence="6" type="ORF">LY90DRAFT_669221</name>
</gene>
<keyword evidence="7" id="KW-1185">Reference proteome</keyword>
<accession>A0A1Y2DD22</accession>
<protein>
    <submittedName>
        <fullName evidence="6">Small-subunit processome</fullName>
    </submittedName>
</protein>
<feature type="compositionally biased region" description="Acidic residues" evidence="5">
    <location>
        <begin position="81"/>
        <end position="111"/>
    </location>
</feature>
<sequence length="940" mass="109683">MTNNKRNRKFKGKSKKQKEDVSVLDVYSEDNEKKETGNFDEMENMEYNDNQDIDLEDDEEINEDEAFDSEDEKKYGVFFEKEDEEEEEGEGEDEDGDEEEEDYSEEGEGYDLSEMLNNNAGEASFRKQEKSLLPIQNKEFEELGEGMSDIESENDEENEDDNENDHNLVSFIDSLDSNKRKSEYDLDRDEARKIKRHKDVITEAYNESEFNLQPNAKQGKKLDIKDFVGALSDEVGFGNLKKQLVQLEKPSNIVKKEVLTAPLSKREQDRLEREVAYEQTNKEVSKWTNIIKKNREADHIVFNNDEQKSVRTNASLTTHFKPQTSLESEINQLMEDAGVTEKKEAKFEELELNKVSPEEIKERRKELQRMRSLLFYQEQKMKKAAKIKSKAYHRILKKEKQRKQSELSLEQLEELDPELAEKERMKIETERARERVTLRHKNTGKWARRMLQRGNDVNNETRQAIIDQLNQHENLKRKIQDADDSDEYESNDETYEDNTNDIKIRAINQLDKIEDDIDNEEKPQKGIFAMKFMQKAFEKQRSLAKQSIIDMKKEMEENEKLLNDDSDNKDNEEEKKEKSVNVINTGRMQFTKSNKGKDDESDDDGENIPINITTSSSLKVSGPINVNVKSNELKPVFDVEEFNVEEGETDNPWLGDNDNLVQGSRKHINLNSKSNKQQKALEKLSQEKKKVNKNTILNNEINFDEMKKLEHSEESVAKLSIVQDENKIETKKPTENIKKDLEEEKNEEEKSKKIDDIVSGLATENSNDVEEDNFQSITRGDLLQMAFAENDVFEDEFNEEKQQLIDEENASDKEEALPGWGSWSGKGVKKRKKKVQKVEKKPKASNRKDAKLKNVIINERRMKKSVKYMVSDIPHPFENKEQYEKSLRAPVGKEWSTVSTHKEAIRPRVLTMPGKIIHPLKFTKQFSDKKEKKRPTKSRL</sequence>
<feature type="coiled-coil region" evidence="4">
    <location>
        <begin position="667"/>
        <end position="694"/>
    </location>
</feature>
<evidence type="ECO:0000256" key="2">
    <source>
        <dbReference type="ARBA" id="ARBA00022553"/>
    </source>
</evidence>
<feature type="compositionally biased region" description="Basic residues" evidence="5">
    <location>
        <begin position="1"/>
        <end position="16"/>
    </location>
</feature>
<evidence type="ECO:0000256" key="4">
    <source>
        <dbReference type="SAM" id="Coils"/>
    </source>
</evidence>
<evidence type="ECO:0000313" key="7">
    <source>
        <dbReference type="Proteomes" id="UP000193920"/>
    </source>
</evidence>
<keyword evidence="4" id="KW-0175">Coiled coil</keyword>
<dbReference type="STRING" id="1754190.A0A1Y2DD22"/>
<evidence type="ECO:0000256" key="3">
    <source>
        <dbReference type="ARBA" id="ARBA00023242"/>
    </source>
</evidence>
<dbReference type="GO" id="GO:0006364">
    <property type="term" value="P:rRNA processing"/>
    <property type="evidence" value="ECO:0007669"/>
    <property type="project" value="InterPro"/>
</dbReference>
<dbReference type="OrthoDB" id="277439at2759"/>
<feature type="region of interest" description="Disordered" evidence="5">
    <location>
        <begin position="727"/>
        <end position="771"/>
    </location>
</feature>
<dbReference type="GO" id="GO:0032040">
    <property type="term" value="C:small-subunit processome"/>
    <property type="evidence" value="ECO:0007669"/>
    <property type="project" value="InterPro"/>
</dbReference>